<keyword evidence="5 6" id="KW-0472">Membrane</keyword>
<dbReference type="RefSeq" id="WP_198884107.1">
    <property type="nucleotide sequence ID" value="NZ_JAEKJA010000024.1"/>
</dbReference>
<protein>
    <submittedName>
        <fullName evidence="7">Branched-chain amino acid ABC transporter permease</fullName>
    </submittedName>
</protein>
<feature type="transmembrane region" description="Helical" evidence="6">
    <location>
        <begin position="78"/>
        <end position="98"/>
    </location>
</feature>
<keyword evidence="3 6" id="KW-0812">Transmembrane</keyword>
<dbReference type="CDD" id="cd06581">
    <property type="entry name" value="TM_PBP1_LivM_like"/>
    <property type="match status" value="1"/>
</dbReference>
<organism evidence="7 8">
    <name type="scientific">Acuticoccus mangrovi</name>
    <dbReference type="NCBI Taxonomy" id="2796142"/>
    <lineage>
        <taxon>Bacteria</taxon>
        <taxon>Pseudomonadati</taxon>
        <taxon>Pseudomonadota</taxon>
        <taxon>Alphaproteobacteria</taxon>
        <taxon>Hyphomicrobiales</taxon>
        <taxon>Amorphaceae</taxon>
        <taxon>Acuticoccus</taxon>
    </lineage>
</organism>
<dbReference type="PANTHER" id="PTHR30482:SF10">
    <property type="entry name" value="HIGH-AFFINITY BRANCHED-CHAIN AMINO ACID TRANSPORT PROTEIN BRAE"/>
    <property type="match status" value="1"/>
</dbReference>
<accession>A0A934IT19</accession>
<evidence type="ECO:0000256" key="1">
    <source>
        <dbReference type="ARBA" id="ARBA00004651"/>
    </source>
</evidence>
<keyword evidence="8" id="KW-1185">Reference proteome</keyword>
<dbReference type="Proteomes" id="UP000609531">
    <property type="component" value="Unassembled WGS sequence"/>
</dbReference>
<evidence type="ECO:0000256" key="4">
    <source>
        <dbReference type="ARBA" id="ARBA00022989"/>
    </source>
</evidence>
<keyword evidence="4 6" id="KW-1133">Transmembrane helix</keyword>
<dbReference type="GO" id="GO:0005886">
    <property type="term" value="C:plasma membrane"/>
    <property type="evidence" value="ECO:0007669"/>
    <property type="project" value="UniProtKB-SubCell"/>
</dbReference>
<evidence type="ECO:0000256" key="2">
    <source>
        <dbReference type="ARBA" id="ARBA00022475"/>
    </source>
</evidence>
<feature type="transmembrane region" description="Helical" evidence="6">
    <location>
        <begin position="55"/>
        <end position="72"/>
    </location>
</feature>
<feature type="transmembrane region" description="Helical" evidence="6">
    <location>
        <begin position="206"/>
        <end position="225"/>
    </location>
</feature>
<dbReference type="InterPro" id="IPR043428">
    <property type="entry name" value="LivM-like"/>
</dbReference>
<dbReference type="AlphaFoldDB" id="A0A934IT19"/>
<sequence length="311" mass="31993">MVARFATPLVLLVLIVGVFFAVDSSFILRVAALVFIYGLAAIGLNILVGDCGQVSLGHAGFLGIGAYATAVLPAQTGLHPLLAMVVGVVAAGLLALLVGRPVLRLRGHALAVATLGLGILVAMVITNEAWLTGGPDGMRVERLTLFGWRVRGADNWYWITAGVLLLGALVACSIKASPTGRALRAVHDSEVAAMVAGIDVARYKTLAFVISAVYAGVAGGLLALYDGFVTPDVAGFLNSIELITMVVLGGMGSVLGAVVGATILTALPQLLTAFSEYEHMVLGLIMMVVMIVLRAGIVPSLLALVGRGGRA</sequence>
<proteinExistence type="predicted"/>
<dbReference type="InterPro" id="IPR001851">
    <property type="entry name" value="ABC_transp_permease"/>
</dbReference>
<dbReference type="GO" id="GO:0015658">
    <property type="term" value="F:branched-chain amino acid transmembrane transporter activity"/>
    <property type="evidence" value="ECO:0007669"/>
    <property type="project" value="InterPro"/>
</dbReference>
<dbReference type="EMBL" id="JAEKJA010000024">
    <property type="protein sequence ID" value="MBJ3778205.1"/>
    <property type="molecule type" value="Genomic_DNA"/>
</dbReference>
<reference evidence="7" key="1">
    <citation type="submission" date="2020-12" db="EMBL/GenBank/DDBJ databases">
        <title>Bacterial taxonomy.</title>
        <authorList>
            <person name="Pan X."/>
        </authorList>
    </citation>
    <scope>NUCLEOTIDE SEQUENCE</scope>
    <source>
        <strain evidence="7">B2012</strain>
    </source>
</reference>
<dbReference type="Pfam" id="PF02653">
    <property type="entry name" value="BPD_transp_2"/>
    <property type="match status" value="1"/>
</dbReference>
<evidence type="ECO:0000256" key="3">
    <source>
        <dbReference type="ARBA" id="ARBA00022692"/>
    </source>
</evidence>
<keyword evidence="2" id="KW-1003">Cell membrane</keyword>
<feature type="transmembrane region" description="Helical" evidence="6">
    <location>
        <begin position="279"/>
        <end position="305"/>
    </location>
</feature>
<evidence type="ECO:0000256" key="5">
    <source>
        <dbReference type="ARBA" id="ARBA00023136"/>
    </source>
</evidence>
<feature type="transmembrane region" description="Helical" evidence="6">
    <location>
        <begin position="156"/>
        <end position="174"/>
    </location>
</feature>
<evidence type="ECO:0000313" key="7">
    <source>
        <dbReference type="EMBL" id="MBJ3778205.1"/>
    </source>
</evidence>
<feature type="transmembrane region" description="Helical" evidence="6">
    <location>
        <begin position="31"/>
        <end position="48"/>
    </location>
</feature>
<dbReference type="PANTHER" id="PTHR30482">
    <property type="entry name" value="HIGH-AFFINITY BRANCHED-CHAIN AMINO ACID TRANSPORT SYSTEM PERMEASE"/>
    <property type="match status" value="1"/>
</dbReference>
<gene>
    <name evidence="7" type="ORF">JCR33_21065</name>
</gene>
<name>A0A934IT19_9HYPH</name>
<feature type="transmembrane region" description="Helical" evidence="6">
    <location>
        <begin position="110"/>
        <end position="131"/>
    </location>
</feature>
<comment type="subcellular location">
    <subcellularLocation>
        <location evidence="1">Cell membrane</location>
        <topology evidence="1">Multi-pass membrane protein</topology>
    </subcellularLocation>
</comment>
<evidence type="ECO:0000256" key="6">
    <source>
        <dbReference type="SAM" id="Phobius"/>
    </source>
</evidence>
<comment type="caution">
    <text evidence="7">The sequence shown here is derived from an EMBL/GenBank/DDBJ whole genome shotgun (WGS) entry which is preliminary data.</text>
</comment>
<evidence type="ECO:0000313" key="8">
    <source>
        <dbReference type="Proteomes" id="UP000609531"/>
    </source>
</evidence>
<feature type="transmembrane region" description="Helical" evidence="6">
    <location>
        <begin position="245"/>
        <end position="267"/>
    </location>
</feature>